<dbReference type="PANTHER" id="PTHR22726">
    <property type="entry name" value="METALLOENDOPEPTIDASE OMA1"/>
    <property type="match status" value="1"/>
</dbReference>
<dbReference type="CDD" id="cd07331">
    <property type="entry name" value="M48C_Oma1_like"/>
    <property type="match status" value="1"/>
</dbReference>
<dbReference type="GO" id="GO:0004222">
    <property type="term" value="F:metalloendopeptidase activity"/>
    <property type="evidence" value="ECO:0007669"/>
    <property type="project" value="InterPro"/>
</dbReference>
<dbReference type="Proteomes" id="UP000220629">
    <property type="component" value="Unassembled WGS sequence"/>
</dbReference>
<evidence type="ECO:0000256" key="4">
    <source>
        <dbReference type="ARBA" id="ARBA00022833"/>
    </source>
</evidence>
<dbReference type="Pfam" id="PF01435">
    <property type="entry name" value="Peptidase_M48"/>
    <property type="match status" value="1"/>
</dbReference>
<dbReference type="RefSeq" id="WP_096750029.1">
    <property type="nucleotide sequence ID" value="NZ_CADEPO010000001.1"/>
</dbReference>
<dbReference type="AlphaFoldDB" id="A0A2A7RZF1"/>
<name>A0A2A7RZF1_BURGA</name>
<evidence type="ECO:0000256" key="7">
    <source>
        <dbReference type="SAM" id="SignalP"/>
    </source>
</evidence>
<keyword evidence="5 6" id="KW-0482">Metalloprotease</keyword>
<keyword evidence="3 6" id="KW-0378">Hydrolase</keyword>
<keyword evidence="2" id="KW-0479">Metal-binding</keyword>
<dbReference type="InterPro" id="IPR001915">
    <property type="entry name" value="Peptidase_M48"/>
</dbReference>
<keyword evidence="1 6" id="KW-0645">Protease</keyword>
<gene>
    <name evidence="9" type="ORF">CRM94_18610</name>
</gene>
<evidence type="ECO:0000259" key="8">
    <source>
        <dbReference type="Pfam" id="PF01435"/>
    </source>
</evidence>
<dbReference type="GO" id="GO:0016020">
    <property type="term" value="C:membrane"/>
    <property type="evidence" value="ECO:0007669"/>
    <property type="project" value="TreeGrafter"/>
</dbReference>
<accession>A0A2A7RZF1</accession>
<feature type="chain" id="PRO_5012021056" evidence="7">
    <location>
        <begin position="27"/>
        <end position="321"/>
    </location>
</feature>
<evidence type="ECO:0000313" key="9">
    <source>
        <dbReference type="EMBL" id="PEH36632.1"/>
    </source>
</evidence>
<keyword evidence="7" id="KW-0732">Signal</keyword>
<organism evidence="9 10">
    <name type="scientific">Burkholderia gladioli</name>
    <name type="common">Pseudomonas marginata</name>
    <name type="synonym">Phytomonas marginata</name>
    <dbReference type="NCBI Taxonomy" id="28095"/>
    <lineage>
        <taxon>Bacteria</taxon>
        <taxon>Pseudomonadati</taxon>
        <taxon>Pseudomonadota</taxon>
        <taxon>Betaproteobacteria</taxon>
        <taxon>Burkholderiales</taxon>
        <taxon>Burkholderiaceae</taxon>
        <taxon>Burkholderia</taxon>
    </lineage>
</organism>
<dbReference type="EMBL" id="PDDY01000004">
    <property type="protein sequence ID" value="PEH36632.1"/>
    <property type="molecule type" value="Genomic_DNA"/>
</dbReference>
<sequence length="321" mass="34630">MPAEFAKVLGTAAAGLLLACAAPVLAASEAAAAAPSAAPTAAPQHAAGYAPAQPGVQYGNAFAFRNLIPSPVLEQITTAQYRQMVQAAAQSHTLLPADNARVRRLRGFVDRLAPYAVKWNDRVKGWHWELNVVRSRGTRIVGLPGGKLLVDSGLLDRLRLNDNEWGVLLAHEMAHALREHAREGLGDMRVAATLGANPISSLYGLTEPLPALPDIAQRLAALRYGPTDETEADVIGGDIAARAGFDPRAAITLWDKLAAATRGDRAHGFIYAHPYDKRRRQDLLKRLGDWMPVYAKAIGKRVETLPPYAGISAVQRKTRLR</sequence>
<comment type="caution">
    <text evidence="9">The sequence shown here is derived from an EMBL/GenBank/DDBJ whole genome shotgun (WGS) entry which is preliminary data.</text>
</comment>
<evidence type="ECO:0000256" key="1">
    <source>
        <dbReference type="ARBA" id="ARBA00022670"/>
    </source>
</evidence>
<evidence type="ECO:0000256" key="5">
    <source>
        <dbReference type="ARBA" id="ARBA00023049"/>
    </source>
</evidence>
<evidence type="ECO:0000256" key="2">
    <source>
        <dbReference type="ARBA" id="ARBA00022723"/>
    </source>
</evidence>
<proteinExistence type="inferred from homology"/>
<comment type="similarity">
    <text evidence="6">Belongs to the peptidase M48 family.</text>
</comment>
<dbReference type="PANTHER" id="PTHR22726:SF1">
    <property type="entry name" value="METALLOENDOPEPTIDASE OMA1, MITOCHONDRIAL"/>
    <property type="match status" value="1"/>
</dbReference>
<feature type="signal peptide" evidence="7">
    <location>
        <begin position="1"/>
        <end position="26"/>
    </location>
</feature>
<dbReference type="GO" id="GO:0051603">
    <property type="term" value="P:proteolysis involved in protein catabolic process"/>
    <property type="evidence" value="ECO:0007669"/>
    <property type="project" value="TreeGrafter"/>
</dbReference>
<dbReference type="PROSITE" id="PS51257">
    <property type="entry name" value="PROKAR_LIPOPROTEIN"/>
    <property type="match status" value="1"/>
</dbReference>
<evidence type="ECO:0000313" key="10">
    <source>
        <dbReference type="Proteomes" id="UP000220629"/>
    </source>
</evidence>
<dbReference type="InterPro" id="IPR051156">
    <property type="entry name" value="Mito/Outer_Membr_Metalloprot"/>
</dbReference>
<feature type="domain" description="Peptidase M48" evidence="8">
    <location>
        <begin position="143"/>
        <end position="286"/>
    </location>
</feature>
<dbReference type="GO" id="GO:0046872">
    <property type="term" value="F:metal ion binding"/>
    <property type="evidence" value="ECO:0007669"/>
    <property type="project" value="UniProtKB-KW"/>
</dbReference>
<keyword evidence="4 6" id="KW-0862">Zinc</keyword>
<comment type="cofactor">
    <cofactor evidence="6">
        <name>Zn(2+)</name>
        <dbReference type="ChEBI" id="CHEBI:29105"/>
    </cofactor>
    <text evidence="6">Binds 1 zinc ion per subunit.</text>
</comment>
<evidence type="ECO:0000256" key="3">
    <source>
        <dbReference type="ARBA" id="ARBA00022801"/>
    </source>
</evidence>
<protein>
    <submittedName>
        <fullName evidence="9">Peptidase M48</fullName>
    </submittedName>
</protein>
<reference evidence="10" key="1">
    <citation type="submission" date="2017-09" db="EMBL/GenBank/DDBJ databases">
        <title>FDA dAtabase for Regulatory Grade micrObial Sequences (FDA-ARGOS): Supporting development and validation of Infectious Disease Dx tests.</title>
        <authorList>
            <person name="Minogue T."/>
            <person name="Wolcott M."/>
            <person name="Wasieloski L."/>
            <person name="Aguilar W."/>
            <person name="Moore D."/>
            <person name="Tallon L."/>
            <person name="Sadzewicz L."/>
            <person name="Ott S."/>
            <person name="Zhao X."/>
            <person name="Nagaraj S."/>
            <person name="Vavikolanu K."/>
            <person name="Aluvathingal J."/>
            <person name="Nadendla S."/>
            <person name="Sichtig H."/>
        </authorList>
    </citation>
    <scope>NUCLEOTIDE SEQUENCE [LARGE SCALE GENOMIC DNA]</scope>
    <source>
        <strain evidence="10">FDAARGOS_390</strain>
    </source>
</reference>
<evidence type="ECO:0000256" key="6">
    <source>
        <dbReference type="RuleBase" id="RU003983"/>
    </source>
</evidence>